<evidence type="ECO:0000256" key="9">
    <source>
        <dbReference type="ARBA" id="ARBA00023242"/>
    </source>
</evidence>
<evidence type="ECO:0000256" key="13">
    <source>
        <dbReference type="ARBA" id="ARBA00093543"/>
    </source>
</evidence>
<feature type="region of interest" description="Disordered" evidence="14">
    <location>
        <begin position="213"/>
        <end position="234"/>
    </location>
</feature>
<dbReference type="STRING" id="81824.A9UUL1"/>
<dbReference type="GeneID" id="5889495"/>
<dbReference type="Proteomes" id="UP000001357">
    <property type="component" value="Unassembled WGS sequence"/>
</dbReference>
<keyword evidence="6" id="KW-0832">Ubl conjugation</keyword>
<dbReference type="InterPro" id="IPR026316">
    <property type="entry name" value="NSL2"/>
</dbReference>
<feature type="compositionally biased region" description="Acidic residues" evidence="14">
    <location>
        <begin position="218"/>
        <end position="231"/>
    </location>
</feature>
<evidence type="ECO:0000313" key="16">
    <source>
        <dbReference type="EMBL" id="EDQ91118.1"/>
    </source>
</evidence>
<evidence type="ECO:0000256" key="6">
    <source>
        <dbReference type="ARBA" id="ARBA00022843"/>
    </source>
</evidence>
<dbReference type="KEGG" id="mbr:MONBRDRAFT_31775"/>
<evidence type="ECO:0000313" key="17">
    <source>
        <dbReference type="Proteomes" id="UP000001357"/>
    </source>
</evidence>
<dbReference type="GO" id="GO:0005634">
    <property type="term" value="C:nucleus"/>
    <property type="evidence" value="ECO:0007669"/>
    <property type="project" value="UniProtKB-SubCell"/>
</dbReference>
<feature type="domain" description="KANL2-like probable zinc-finger" evidence="15">
    <location>
        <begin position="331"/>
        <end position="357"/>
    </location>
</feature>
<organism evidence="16 17">
    <name type="scientific">Monosiga brevicollis</name>
    <name type="common">Choanoflagellate</name>
    <dbReference type="NCBI Taxonomy" id="81824"/>
    <lineage>
        <taxon>Eukaryota</taxon>
        <taxon>Choanoflagellata</taxon>
        <taxon>Craspedida</taxon>
        <taxon>Salpingoecidae</taxon>
        <taxon>Monosiga</taxon>
    </lineage>
</organism>
<sequence>MHLWLELVSVLFSLFVERRKRFKTLLEAHNIPETSALMSAQAHRSHMFPSTAAAHTSKLSDAKAVNKAEGTTDKEYVEEHGYLSSDPEEYFEADLFVGARAESMAEDLARVQAANQARGLSESDDFSEGDAEDCLAGQTIMSVEDIQRRREAHLVKLRHLYHQKMQRLQQQLSLKRLAYEKDADELRSSISRVQAELDADATAQLRAQGMLEPMDATPDGEEEDEDADEDGTIPIPAHRQALAMRVPRELDLDELDTEPISLVPTRQDAALLVRKLRTLPTPSGSHAESPKPETKTETSSPTETMDLTRPQAFRCIFEARASSEATDGAVERCPAIALPFSQYCRQHILKDEKQQLYVPDMPGRPLLVNA</sequence>
<feature type="non-terminal residue" evidence="16">
    <location>
        <position position="370"/>
    </location>
</feature>
<dbReference type="PANTHER" id="PTHR13453">
    <property type="entry name" value="KAT8 REGULATORY NSL COMPLEX SUBUNIT 2"/>
    <property type="match status" value="1"/>
</dbReference>
<evidence type="ECO:0000256" key="5">
    <source>
        <dbReference type="ARBA" id="ARBA00022553"/>
    </source>
</evidence>
<comment type="subcellular location">
    <subcellularLocation>
        <location evidence="2">Mitochondrion</location>
    </subcellularLocation>
    <subcellularLocation>
        <location evidence="1">Nucleus</location>
    </subcellularLocation>
</comment>
<evidence type="ECO:0000256" key="4">
    <source>
        <dbReference type="ARBA" id="ARBA00022499"/>
    </source>
</evidence>
<protein>
    <recommendedName>
        <fullName evidence="3">KAT8 regulatory NSL complex subunit 2</fullName>
    </recommendedName>
    <alternativeName>
        <fullName evidence="11">NSL complex protein NSL2</fullName>
    </alternativeName>
    <alternativeName>
        <fullName evidence="10">Non-specific lethal 2 homolog</fullName>
    </alternativeName>
</protein>
<keyword evidence="5" id="KW-0597">Phosphoprotein</keyword>
<evidence type="ECO:0000259" key="15">
    <source>
        <dbReference type="Pfam" id="PF13891"/>
    </source>
</evidence>
<comment type="subunit">
    <text evidence="13">Component of the NSL complex at least composed of KAT8/MOF, KANSL1, KANSL2, KANSL3, MCRS1, PHF20, OGT1/OGT, WDR5 and HCFC1.</text>
</comment>
<keyword evidence="4" id="KW-1017">Isopeptide bond</keyword>
<dbReference type="GO" id="GO:0044545">
    <property type="term" value="C:NSL complex"/>
    <property type="evidence" value="ECO:0000318"/>
    <property type="project" value="GO_Central"/>
</dbReference>
<reference evidence="16 17" key="1">
    <citation type="journal article" date="2008" name="Nature">
        <title>The genome of the choanoflagellate Monosiga brevicollis and the origin of metazoans.</title>
        <authorList>
            <consortium name="JGI Sequencing"/>
            <person name="King N."/>
            <person name="Westbrook M.J."/>
            <person name="Young S.L."/>
            <person name="Kuo A."/>
            <person name="Abedin M."/>
            <person name="Chapman J."/>
            <person name="Fairclough S."/>
            <person name="Hellsten U."/>
            <person name="Isogai Y."/>
            <person name="Letunic I."/>
            <person name="Marr M."/>
            <person name="Pincus D."/>
            <person name="Putnam N."/>
            <person name="Rokas A."/>
            <person name="Wright K.J."/>
            <person name="Zuzow R."/>
            <person name="Dirks W."/>
            <person name="Good M."/>
            <person name="Goodstein D."/>
            <person name="Lemons D."/>
            <person name="Li W."/>
            <person name="Lyons J.B."/>
            <person name="Morris A."/>
            <person name="Nichols S."/>
            <person name="Richter D.J."/>
            <person name="Salamov A."/>
            <person name="Bork P."/>
            <person name="Lim W.A."/>
            <person name="Manning G."/>
            <person name="Miller W.T."/>
            <person name="McGinnis W."/>
            <person name="Shapiro H."/>
            <person name="Tjian R."/>
            <person name="Grigoriev I.V."/>
            <person name="Rokhsar D."/>
        </authorList>
    </citation>
    <scope>NUCLEOTIDE SEQUENCE [LARGE SCALE GENOMIC DNA]</scope>
    <source>
        <strain evidence="17">MX1 / ATCC 50154</strain>
    </source>
</reference>
<keyword evidence="8" id="KW-0496">Mitochondrion</keyword>
<keyword evidence="9" id="KW-0539">Nucleus</keyword>
<comment type="function">
    <text evidence="12">Non-catalytic component of the NSL histone acetyltransferase complex, a multiprotein complex that mediates histone H4 acetylation at 'Lys-5'- and 'Lys-8' (H4K5ac and H4K8ac) at transcription start sites and promotes transcription initiation. Required for NSL complex stability and for transcription of intraciliary transport genes in both ciliated and non-ciliated cells by regulating histone H4 acetylation at 'Lys-5'- and 'Lys-12' (H4K5ac and H4K12ac). This is necessary for cilium assembly in ciliated cells and for organization of the microtubule cytoskeleton in non-ciliated cells. Required within the NSL complex to maintain nuclear architecture stability by promoting KAT8-mediated acetylation of lamin LMNA.</text>
</comment>
<evidence type="ECO:0000256" key="8">
    <source>
        <dbReference type="ARBA" id="ARBA00023128"/>
    </source>
</evidence>
<dbReference type="GO" id="GO:0005739">
    <property type="term" value="C:mitochondrion"/>
    <property type="evidence" value="ECO:0007669"/>
    <property type="project" value="UniProtKB-SubCell"/>
</dbReference>
<evidence type="ECO:0000256" key="12">
    <source>
        <dbReference type="ARBA" id="ARBA00093359"/>
    </source>
</evidence>
<evidence type="ECO:0000256" key="1">
    <source>
        <dbReference type="ARBA" id="ARBA00004123"/>
    </source>
</evidence>
<keyword evidence="17" id="KW-1185">Reference proteome</keyword>
<evidence type="ECO:0000256" key="10">
    <source>
        <dbReference type="ARBA" id="ARBA00032947"/>
    </source>
</evidence>
<dbReference type="Pfam" id="PF13891">
    <property type="entry name" value="zf-C3HC3H_KANSL2"/>
    <property type="match status" value="1"/>
</dbReference>
<evidence type="ECO:0000256" key="3">
    <source>
        <dbReference type="ARBA" id="ARBA00015508"/>
    </source>
</evidence>
<evidence type="ECO:0000256" key="14">
    <source>
        <dbReference type="SAM" id="MobiDB-lite"/>
    </source>
</evidence>
<accession>A9UUL1</accession>
<dbReference type="EMBL" id="CH991546">
    <property type="protein sequence ID" value="EDQ91118.1"/>
    <property type="molecule type" value="Genomic_DNA"/>
</dbReference>
<evidence type="ECO:0000256" key="2">
    <source>
        <dbReference type="ARBA" id="ARBA00004173"/>
    </source>
</evidence>
<evidence type="ECO:0000256" key="7">
    <source>
        <dbReference type="ARBA" id="ARBA00022853"/>
    </source>
</evidence>
<dbReference type="GO" id="GO:0006325">
    <property type="term" value="P:chromatin organization"/>
    <property type="evidence" value="ECO:0007669"/>
    <property type="project" value="UniProtKB-KW"/>
</dbReference>
<keyword evidence="7" id="KW-0156">Chromatin regulator</keyword>
<dbReference type="AlphaFoldDB" id="A9UUL1"/>
<dbReference type="InterPro" id="IPR025927">
    <property type="entry name" value="Znf_KANL2-like"/>
</dbReference>
<gene>
    <name evidence="16" type="ORF">MONBRDRAFT_31775</name>
</gene>
<name>A9UUL1_MONBE</name>
<evidence type="ECO:0000256" key="11">
    <source>
        <dbReference type="ARBA" id="ARBA00033378"/>
    </source>
</evidence>
<dbReference type="PANTHER" id="PTHR13453:SF1">
    <property type="entry name" value="KAT8 REGULATORY NSL COMPLEX SUBUNIT 2"/>
    <property type="match status" value="1"/>
</dbReference>
<proteinExistence type="predicted"/>
<dbReference type="InParanoid" id="A9UUL1"/>
<feature type="region of interest" description="Disordered" evidence="14">
    <location>
        <begin position="279"/>
        <end position="304"/>
    </location>
</feature>
<dbReference type="RefSeq" id="XP_001744415.1">
    <property type="nucleotide sequence ID" value="XM_001744363.1"/>
</dbReference>